<dbReference type="Pfam" id="PF07963">
    <property type="entry name" value="N_methyl"/>
    <property type="match status" value="1"/>
</dbReference>
<comment type="caution">
    <text evidence="7">The sequence shown here is derived from an EMBL/GenBank/DDBJ whole genome shotgun (WGS) entry which is preliminary data.</text>
</comment>
<protein>
    <submittedName>
        <fullName evidence="7">Prepilin-type N-terminal cleavage/methylation domain-containing protein</fullName>
    </submittedName>
</protein>
<dbReference type="InterPro" id="IPR045584">
    <property type="entry name" value="Pilin-like"/>
</dbReference>
<organism evidence="7 8">
    <name type="scientific">Stutzerimonas stutzeri</name>
    <name type="common">Pseudomonas stutzeri</name>
    <dbReference type="NCBI Taxonomy" id="316"/>
    <lineage>
        <taxon>Bacteria</taxon>
        <taxon>Pseudomonadati</taxon>
        <taxon>Pseudomonadota</taxon>
        <taxon>Gammaproteobacteria</taxon>
        <taxon>Pseudomonadales</taxon>
        <taxon>Pseudomonadaceae</taxon>
        <taxon>Stutzerimonas</taxon>
    </lineage>
</organism>
<evidence type="ECO:0000313" key="7">
    <source>
        <dbReference type="EMBL" id="TYP65426.1"/>
    </source>
</evidence>
<evidence type="ECO:0000256" key="4">
    <source>
        <dbReference type="ARBA" id="ARBA00022989"/>
    </source>
</evidence>
<keyword evidence="3 6" id="KW-0812">Transmembrane</keyword>
<dbReference type="PANTHER" id="PTHR30093:SF44">
    <property type="entry name" value="TYPE II SECRETION SYSTEM CORE PROTEIN G"/>
    <property type="match status" value="1"/>
</dbReference>
<dbReference type="Proteomes" id="UP000324282">
    <property type="component" value="Unassembled WGS sequence"/>
</dbReference>
<dbReference type="NCBIfam" id="TIGR02532">
    <property type="entry name" value="IV_pilin_GFxxxE"/>
    <property type="match status" value="1"/>
</dbReference>
<evidence type="ECO:0000313" key="8">
    <source>
        <dbReference type="Proteomes" id="UP000324282"/>
    </source>
</evidence>
<dbReference type="AlphaFoldDB" id="A0A5S5BGH7"/>
<dbReference type="PANTHER" id="PTHR30093">
    <property type="entry name" value="GENERAL SECRETION PATHWAY PROTEIN G"/>
    <property type="match status" value="1"/>
</dbReference>
<keyword evidence="2" id="KW-0488">Methylation</keyword>
<accession>A0A5S5BGH7</accession>
<keyword evidence="4 6" id="KW-1133">Transmembrane helix</keyword>
<evidence type="ECO:0000256" key="5">
    <source>
        <dbReference type="ARBA" id="ARBA00023136"/>
    </source>
</evidence>
<dbReference type="InterPro" id="IPR012902">
    <property type="entry name" value="N_methyl_site"/>
</dbReference>
<comment type="subcellular location">
    <subcellularLocation>
        <location evidence="1">Membrane</location>
        <topology evidence="1">Single-pass membrane protein</topology>
    </subcellularLocation>
</comment>
<feature type="transmembrane region" description="Helical" evidence="6">
    <location>
        <begin position="43"/>
        <end position="67"/>
    </location>
</feature>
<sequence length="210" mass="22319">MSFGIHEHRSDPTGTAVAKCPIIGKQMTENRQRTSGMQRYKGFTMIELVVVIAILGILAAVALPHFIDSAKDAHRASVRSAGGALTSAVSLLRGQYELNRNGGSNACLADNCQINVQGYGNGAMDVNVNGWPIGTERSGTPLANTSMSADECRNLWSNLLQASSQSLTGSNPALTATANGTRCLYTYNLDGGDDVIEYNANTGEVFINFN</sequence>
<evidence type="ECO:0000256" key="6">
    <source>
        <dbReference type="SAM" id="Phobius"/>
    </source>
</evidence>
<evidence type="ECO:0000256" key="3">
    <source>
        <dbReference type="ARBA" id="ARBA00022692"/>
    </source>
</evidence>
<dbReference type="SUPFAM" id="SSF54523">
    <property type="entry name" value="Pili subunits"/>
    <property type="match status" value="1"/>
</dbReference>
<dbReference type="Gene3D" id="3.30.700.10">
    <property type="entry name" value="Glycoprotein, Type 4 Pilin"/>
    <property type="match status" value="1"/>
</dbReference>
<name>A0A5S5BGH7_STUST</name>
<keyword evidence="5 6" id="KW-0472">Membrane</keyword>
<reference evidence="7 8" key="1">
    <citation type="submission" date="2019-07" db="EMBL/GenBank/DDBJ databases">
        <title>Deep subsurface shale carbon reservoir microbial communities from Ohio and West Virginia, USA.</title>
        <authorList>
            <person name="Wrighton K."/>
        </authorList>
    </citation>
    <scope>NUCLEOTIDE SEQUENCE [LARGE SCALE GENOMIC DNA]</scope>
    <source>
        <strain evidence="7 8">NP_8Ht</strain>
    </source>
</reference>
<proteinExistence type="predicted"/>
<gene>
    <name evidence="7" type="ORF">A9A72_122561</name>
</gene>
<evidence type="ECO:0000256" key="2">
    <source>
        <dbReference type="ARBA" id="ARBA00022481"/>
    </source>
</evidence>
<evidence type="ECO:0000256" key="1">
    <source>
        <dbReference type="ARBA" id="ARBA00004167"/>
    </source>
</evidence>
<dbReference type="GO" id="GO:0016020">
    <property type="term" value="C:membrane"/>
    <property type="evidence" value="ECO:0007669"/>
    <property type="project" value="UniProtKB-SubCell"/>
</dbReference>
<dbReference type="EMBL" id="VNHQ01000012">
    <property type="protein sequence ID" value="TYP65426.1"/>
    <property type="molecule type" value="Genomic_DNA"/>
</dbReference>